<dbReference type="Gene3D" id="3.40.50.1820">
    <property type="entry name" value="alpha/beta hydrolase"/>
    <property type="match status" value="1"/>
</dbReference>
<dbReference type="PANTHER" id="PTHR42916:SF1">
    <property type="entry name" value="PROTEIN PHYLLO, CHLOROPLASTIC"/>
    <property type="match status" value="1"/>
</dbReference>
<comment type="caution">
    <text evidence="3">The sequence shown here is derived from an EMBL/GenBank/DDBJ whole genome shotgun (WGS) entry which is preliminary data.</text>
</comment>
<dbReference type="PANTHER" id="PTHR42916">
    <property type="entry name" value="2-SUCCINYL-5-ENOLPYRUVYL-6-HYDROXY-3-CYCLOHEXENE-1-CARBOXYLATE SYNTHASE"/>
    <property type="match status" value="1"/>
</dbReference>
<reference evidence="3 4" key="1">
    <citation type="submission" date="2023-09" db="EMBL/GenBank/DDBJ databases">
        <authorList>
            <person name="Rey-Velasco X."/>
        </authorList>
    </citation>
    <scope>NUCLEOTIDE SEQUENCE [LARGE SCALE GENOMIC DNA]</scope>
    <source>
        <strain evidence="3 4">F394</strain>
    </source>
</reference>
<protein>
    <submittedName>
        <fullName evidence="3">Alpha/beta fold hydrolase</fullName>
    </submittedName>
</protein>
<dbReference type="InterPro" id="IPR029058">
    <property type="entry name" value="AB_hydrolase_fold"/>
</dbReference>
<evidence type="ECO:0000259" key="2">
    <source>
        <dbReference type="Pfam" id="PF12697"/>
    </source>
</evidence>
<proteinExistence type="predicted"/>
<keyword evidence="3" id="KW-0378">Hydrolase</keyword>
<organism evidence="3 4">
    <name type="scientific">Rubrivirga litoralis</name>
    <dbReference type="NCBI Taxonomy" id="3075598"/>
    <lineage>
        <taxon>Bacteria</taxon>
        <taxon>Pseudomonadati</taxon>
        <taxon>Rhodothermota</taxon>
        <taxon>Rhodothermia</taxon>
        <taxon>Rhodothermales</taxon>
        <taxon>Rubricoccaceae</taxon>
        <taxon>Rubrivirga</taxon>
    </lineage>
</organism>
<dbReference type="PRINTS" id="PR00111">
    <property type="entry name" value="ABHYDROLASE"/>
</dbReference>
<sequence length="266" mass="27549">MTAPPDATPPAGGAGPPVLLLHGFLGRGADWDAVRARLPARDVRAPDLPGHGAAVGLDDGHYTMDGAADRVLASVGGPQTGGAVDVVGYSMGARLALHLAVRHAPRVRRLVLVSGSPGLKTEAERAARRRLDAERAVAVARDLPGFLWAWYRMPLFSSLHPALRDRLVADRAAHNDASELGRSLRGMGTGAQPSHWGALAGITAPTTAVAGALDPKFVALAHAMSERLPRPSGAGPVEPVILGRAGHMVAAERPSDLAALLQSLLS</sequence>
<dbReference type="RefSeq" id="WP_311665375.1">
    <property type="nucleotide sequence ID" value="NZ_JAVRHT010000044.1"/>
</dbReference>
<dbReference type="GO" id="GO:0016787">
    <property type="term" value="F:hydrolase activity"/>
    <property type="evidence" value="ECO:0007669"/>
    <property type="project" value="UniProtKB-KW"/>
</dbReference>
<keyword evidence="4" id="KW-1185">Reference proteome</keyword>
<dbReference type="EMBL" id="JAVRHT010000044">
    <property type="protein sequence ID" value="MDT0632961.1"/>
    <property type="molecule type" value="Genomic_DNA"/>
</dbReference>
<dbReference type="Pfam" id="PF12697">
    <property type="entry name" value="Abhydrolase_6"/>
    <property type="match status" value="1"/>
</dbReference>
<evidence type="ECO:0000256" key="1">
    <source>
        <dbReference type="ARBA" id="ARBA00023239"/>
    </source>
</evidence>
<name>A0ABU3BUX7_9BACT</name>
<feature type="domain" description="AB hydrolase-1" evidence="2">
    <location>
        <begin position="18"/>
        <end position="259"/>
    </location>
</feature>
<keyword evidence="1" id="KW-0456">Lyase</keyword>
<dbReference type="Proteomes" id="UP001267426">
    <property type="component" value="Unassembled WGS sequence"/>
</dbReference>
<evidence type="ECO:0000313" key="3">
    <source>
        <dbReference type="EMBL" id="MDT0632961.1"/>
    </source>
</evidence>
<evidence type="ECO:0000313" key="4">
    <source>
        <dbReference type="Proteomes" id="UP001267426"/>
    </source>
</evidence>
<accession>A0ABU3BUX7</accession>
<dbReference type="SUPFAM" id="SSF53474">
    <property type="entry name" value="alpha/beta-Hydrolases"/>
    <property type="match status" value="1"/>
</dbReference>
<gene>
    <name evidence="3" type="ORF">RM540_14480</name>
</gene>
<dbReference type="InterPro" id="IPR000073">
    <property type="entry name" value="AB_hydrolase_1"/>
</dbReference>